<dbReference type="OMA" id="CMGDHVD"/>
<name>A0A9D4TAH3_RHISA</name>
<protein>
    <recommendedName>
        <fullName evidence="4">Microplusin</fullName>
    </recommendedName>
</protein>
<dbReference type="VEuPathDB" id="VectorBase:RSAN_037537"/>
<accession>A0A9D4TAH3</accession>
<proteinExistence type="predicted"/>
<comment type="caution">
    <text evidence="2">The sequence shown here is derived from an EMBL/GenBank/DDBJ whole genome shotgun (WGS) entry which is preliminary data.</text>
</comment>
<keyword evidence="1" id="KW-0732">Signal</keyword>
<dbReference type="Proteomes" id="UP000821837">
    <property type="component" value="Chromosome 1"/>
</dbReference>
<dbReference type="OrthoDB" id="10282384at2759"/>
<dbReference type="EMBL" id="JABSTV010001245">
    <property type="protein sequence ID" value="KAH7983827.1"/>
    <property type="molecule type" value="Genomic_DNA"/>
</dbReference>
<dbReference type="AlphaFoldDB" id="A0A9D4TAH3"/>
<organism evidence="2 3">
    <name type="scientific">Rhipicephalus sanguineus</name>
    <name type="common">Brown dog tick</name>
    <name type="synonym">Ixodes sanguineus</name>
    <dbReference type="NCBI Taxonomy" id="34632"/>
    <lineage>
        <taxon>Eukaryota</taxon>
        <taxon>Metazoa</taxon>
        <taxon>Ecdysozoa</taxon>
        <taxon>Arthropoda</taxon>
        <taxon>Chelicerata</taxon>
        <taxon>Arachnida</taxon>
        <taxon>Acari</taxon>
        <taxon>Parasitiformes</taxon>
        <taxon>Ixodida</taxon>
        <taxon>Ixodoidea</taxon>
        <taxon>Ixodidae</taxon>
        <taxon>Rhipicephalinae</taxon>
        <taxon>Rhipicephalus</taxon>
        <taxon>Rhipicephalus</taxon>
    </lineage>
</organism>
<gene>
    <name evidence="2" type="ORF">HPB52_014602</name>
</gene>
<evidence type="ECO:0000313" key="3">
    <source>
        <dbReference type="Proteomes" id="UP000821837"/>
    </source>
</evidence>
<keyword evidence="3" id="KW-1185">Reference proteome</keyword>
<evidence type="ECO:0000256" key="1">
    <source>
        <dbReference type="SAM" id="SignalP"/>
    </source>
</evidence>
<reference evidence="2" key="2">
    <citation type="submission" date="2021-09" db="EMBL/GenBank/DDBJ databases">
        <authorList>
            <person name="Jia N."/>
            <person name="Wang J."/>
            <person name="Shi W."/>
            <person name="Du L."/>
            <person name="Sun Y."/>
            <person name="Zhan W."/>
            <person name="Jiang J."/>
            <person name="Wang Q."/>
            <person name="Zhang B."/>
            <person name="Ji P."/>
            <person name="Sakyi L.B."/>
            <person name="Cui X."/>
            <person name="Yuan T."/>
            <person name="Jiang B."/>
            <person name="Yang W."/>
            <person name="Lam T.T.-Y."/>
            <person name="Chang Q."/>
            <person name="Ding S."/>
            <person name="Wang X."/>
            <person name="Zhu J."/>
            <person name="Ruan X."/>
            <person name="Zhao L."/>
            <person name="Wei J."/>
            <person name="Que T."/>
            <person name="Du C."/>
            <person name="Cheng J."/>
            <person name="Dai P."/>
            <person name="Han X."/>
            <person name="Huang E."/>
            <person name="Gao Y."/>
            <person name="Liu J."/>
            <person name="Shao H."/>
            <person name="Ye R."/>
            <person name="Li L."/>
            <person name="Wei W."/>
            <person name="Wang X."/>
            <person name="Wang C."/>
            <person name="Huo Q."/>
            <person name="Li W."/>
            <person name="Guo W."/>
            <person name="Chen H."/>
            <person name="Chen S."/>
            <person name="Zhou L."/>
            <person name="Zhou L."/>
            <person name="Ni X."/>
            <person name="Tian J."/>
            <person name="Zhou Y."/>
            <person name="Sheng Y."/>
            <person name="Liu T."/>
            <person name="Pan Y."/>
            <person name="Xia L."/>
            <person name="Li J."/>
            <person name="Zhao F."/>
            <person name="Cao W."/>
        </authorList>
    </citation>
    <scope>NUCLEOTIDE SEQUENCE</scope>
    <source>
        <strain evidence="2">Rsan-2018</strain>
        <tissue evidence="2">Larvae</tissue>
    </source>
</reference>
<evidence type="ECO:0000313" key="2">
    <source>
        <dbReference type="EMBL" id="KAH7983827.1"/>
    </source>
</evidence>
<dbReference type="Gene3D" id="1.10.150.440">
    <property type="match status" value="1"/>
</dbReference>
<evidence type="ECO:0008006" key="4">
    <source>
        <dbReference type="Google" id="ProtNLM"/>
    </source>
</evidence>
<reference evidence="2" key="1">
    <citation type="journal article" date="2020" name="Cell">
        <title>Large-Scale Comparative Analyses of Tick Genomes Elucidate Their Genetic Diversity and Vector Capacities.</title>
        <authorList>
            <consortium name="Tick Genome and Microbiome Consortium (TIGMIC)"/>
            <person name="Jia N."/>
            <person name="Wang J."/>
            <person name="Shi W."/>
            <person name="Du L."/>
            <person name="Sun Y."/>
            <person name="Zhan W."/>
            <person name="Jiang J.F."/>
            <person name="Wang Q."/>
            <person name="Zhang B."/>
            <person name="Ji P."/>
            <person name="Bell-Sakyi L."/>
            <person name="Cui X.M."/>
            <person name="Yuan T.T."/>
            <person name="Jiang B.G."/>
            <person name="Yang W.F."/>
            <person name="Lam T.T."/>
            <person name="Chang Q.C."/>
            <person name="Ding S.J."/>
            <person name="Wang X.J."/>
            <person name="Zhu J.G."/>
            <person name="Ruan X.D."/>
            <person name="Zhao L."/>
            <person name="Wei J.T."/>
            <person name="Ye R.Z."/>
            <person name="Que T.C."/>
            <person name="Du C.H."/>
            <person name="Zhou Y.H."/>
            <person name="Cheng J.X."/>
            <person name="Dai P.F."/>
            <person name="Guo W.B."/>
            <person name="Han X.H."/>
            <person name="Huang E.J."/>
            <person name="Li L.F."/>
            <person name="Wei W."/>
            <person name="Gao Y.C."/>
            <person name="Liu J.Z."/>
            <person name="Shao H.Z."/>
            <person name="Wang X."/>
            <person name="Wang C.C."/>
            <person name="Yang T.C."/>
            <person name="Huo Q.B."/>
            <person name="Li W."/>
            <person name="Chen H.Y."/>
            <person name="Chen S.E."/>
            <person name="Zhou L.G."/>
            <person name="Ni X.B."/>
            <person name="Tian J.H."/>
            <person name="Sheng Y."/>
            <person name="Liu T."/>
            <person name="Pan Y.S."/>
            <person name="Xia L.Y."/>
            <person name="Li J."/>
            <person name="Zhao F."/>
            <person name="Cao W.C."/>
        </authorList>
    </citation>
    <scope>NUCLEOTIDE SEQUENCE</scope>
    <source>
        <strain evidence="2">Rsan-2018</strain>
    </source>
</reference>
<sequence>MKVLLLCGMILAGAFLAEAASGSELCSLTNEEFKTLLKCMGDHVDPEFKETVKQVIGGKTDKVYEVLKKQCEAGVDFGALLTSVFSENVATSVRSAYAACKPLKN</sequence>
<feature type="signal peptide" evidence="1">
    <location>
        <begin position="1"/>
        <end position="19"/>
    </location>
</feature>
<feature type="chain" id="PRO_5038702132" description="Microplusin" evidence="1">
    <location>
        <begin position="20"/>
        <end position="105"/>
    </location>
</feature>